<organism evidence="1 2">
    <name type="scientific">Phlebia brevispora</name>
    <dbReference type="NCBI Taxonomy" id="194682"/>
    <lineage>
        <taxon>Eukaryota</taxon>
        <taxon>Fungi</taxon>
        <taxon>Dikarya</taxon>
        <taxon>Basidiomycota</taxon>
        <taxon>Agaricomycotina</taxon>
        <taxon>Agaricomycetes</taxon>
        <taxon>Polyporales</taxon>
        <taxon>Meruliaceae</taxon>
        <taxon>Phlebia</taxon>
    </lineage>
</organism>
<dbReference type="Proteomes" id="UP001148662">
    <property type="component" value="Unassembled WGS sequence"/>
</dbReference>
<sequence length="105" mass="11307">MAAICSFGSFGDIVNVIQITYSLAQALRDTGRASNECKDLLEYLDAFGQNLESLRPYVSSGHDSFDGSCAANPQRGAFLRTAHTRAQGEICRHEGTVGAPLQRPS</sequence>
<comment type="caution">
    <text evidence="1">The sequence shown here is derived from an EMBL/GenBank/DDBJ whole genome shotgun (WGS) entry which is preliminary data.</text>
</comment>
<gene>
    <name evidence="1" type="ORF">NM688_g6521</name>
</gene>
<evidence type="ECO:0000313" key="2">
    <source>
        <dbReference type="Proteomes" id="UP001148662"/>
    </source>
</evidence>
<name>A0ACC1SF47_9APHY</name>
<dbReference type="EMBL" id="JANHOG010001355">
    <property type="protein sequence ID" value="KAJ3538447.1"/>
    <property type="molecule type" value="Genomic_DNA"/>
</dbReference>
<protein>
    <submittedName>
        <fullName evidence="1">Uncharacterized protein</fullName>
    </submittedName>
</protein>
<reference evidence="1" key="1">
    <citation type="submission" date="2022-07" db="EMBL/GenBank/DDBJ databases">
        <title>Genome Sequence of Phlebia brevispora.</title>
        <authorList>
            <person name="Buettner E."/>
        </authorList>
    </citation>
    <scope>NUCLEOTIDE SEQUENCE</scope>
    <source>
        <strain evidence="1">MPL23</strain>
    </source>
</reference>
<keyword evidence="2" id="KW-1185">Reference proteome</keyword>
<proteinExistence type="predicted"/>
<accession>A0ACC1SF47</accession>
<evidence type="ECO:0000313" key="1">
    <source>
        <dbReference type="EMBL" id="KAJ3538447.1"/>
    </source>
</evidence>